<accession>A0A5C0VQR2</accession>
<evidence type="ECO:0000259" key="2">
    <source>
        <dbReference type="Pfam" id="PF22013"/>
    </source>
</evidence>
<evidence type="ECO:0000259" key="1">
    <source>
        <dbReference type="Pfam" id="PF18096"/>
    </source>
</evidence>
<reference evidence="3 4" key="1">
    <citation type="submission" date="2019-08" db="EMBL/GenBank/DDBJ databases">
        <title>Pedobacter sp. nov., isolated from Han river, South Korea.</title>
        <authorList>
            <person name="Lee D.-H."/>
            <person name="Kim Y.-S."/>
            <person name="Hwang E.-M."/>
            <person name="Le Tran T.C."/>
            <person name="Cha C.-J."/>
        </authorList>
    </citation>
    <scope>NUCLEOTIDE SEQUENCE [LARGE SCALE GENOMIC DNA]</scope>
    <source>
        <strain evidence="3 4">CJ43</strain>
    </source>
</reference>
<dbReference type="Gene3D" id="1.10.10.1110">
    <property type="entry name" value="Methyltransferase PG1098, N-terminal domain"/>
    <property type="match status" value="1"/>
</dbReference>
<evidence type="ECO:0000313" key="4">
    <source>
        <dbReference type="Proteomes" id="UP000323653"/>
    </source>
</evidence>
<dbReference type="InterPro" id="IPR029063">
    <property type="entry name" value="SAM-dependent_MTases_sf"/>
</dbReference>
<sequence>MNKALLDKEVQDYIRLNADADVNKIILKGSPFQDIDVKEIAHQIQGKKATLKKLPLWANTDGIIYPPKINLEQSSSEITALYKSKLVKNANMVDLTGGFGVDDFYFSKEAKEVVHCELNPQLSALAQHNNQLLGAQNITFHTGDSHEYLQNIQQTDIIYTDPSRRVENSKVFLLQDCEPNIIQHLDFYLSKAPKIILKAAPILDIYAAVKALKYVSEIHVVSVNNECKELLFIIEKQASATKIVCALLTAENQNILEFPYLEEENIISPSYKNPETYLYEPDAAILKAGLFKSIAQKFDLHKLHQHSHLYTSKELKNDFPGRVLKINHVLEFKQFSKQHLKKANVVCRNFHLKPEEVKKKFKIDDGSNTYLYCTTAHDERKIMMIAERIS</sequence>
<dbReference type="Pfam" id="PF18096">
    <property type="entry name" value="Thump_like"/>
    <property type="match status" value="1"/>
</dbReference>
<keyword evidence="3" id="KW-0808">Transferase</keyword>
<protein>
    <submittedName>
        <fullName evidence="3">Class I SAM-dependent methyltransferase</fullName>
    </submittedName>
</protein>
<name>A0A5C0VQR2_9SPHI</name>
<evidence type="ECO:0000313" key="3">
    <source>
        <dbReference type="EMBL" id="QEK53264.1"/>
    </source>
</evidence>
<dbReference type="KEGG" id="pej:FYC62_07380"/>
<keyword evidence="4" id="KW-1185">Reference proteome</keyword>
<feature type="domain" description="THUMP-like" evidence="1">
    <location>
        <begin position="321"/>
        <end position="388"/>
    </location>
</feature>
<dbReference type="InterPro" id="IPR054168">
    <property type="entry name" value="PG_1098_Fer"/>
</dbReference>
<proteinExistence type="predicted"/>
<dbReference type="Gene3D" id="3.40.50.150">
    <property type="entry name" value="Vaccinia Virus protein VP39"/>
    <property type="match status" value="1"/>
</dbReference>
<dbReference type="GO" id="GO:0032259">
    <property type="term" value="P:methylation"/>
    <property type="evidence" value="ECO:0007669"/>
    <property type="project" value="UniProtKB-KW"/>
</dbReference>
<dbReference type="Proteomes" id="UP000323653">
    <property type="component" value="Chromosome"/>
</dbReference>
<keyword evidence="3" id="KW-0489">Methyltransferase</keyword>
<gene>
    <name evidence="3" type="ORF">FYC62_07380</name>
</gene>
<dbReference type="CDD" id="cd02440">
    <property type="entry name" value="AdoMet_MTases"/>
    <property type="match status" value="1"/>
</dbReference>
<dbReference type="EMBL" id="CP043329">
    <property type="protein sequence ID" value="QEK53264.1"/>
    <property type="molecule type" value="Genomic_DNA"/>
</dbReference>
<dbReference type="SUPFAM" id="SSF53335">
    <property type="entry name" value="S-adenosyl-L-methionine-dependent methyltransferases"/>
    <property type="match status" value="1"/>
</dbReference>
<dbReference type="InterPro" id="IPR041497">
    <property type="entry name" value="Thump-like"/>
</dbReference>
<dbReference type="Pfam" id="PF22013">
    <property type="entry name" value="PG_1098_Fer"/>
    <property type="match status" value="1"/>
</dbReference>
<feature type="domain" description="PG-1098 ferredoxin-like" evidence="2">
    <location>
        <begin position="277"/>
        <end position="320"/>
    </location>
</feature>
<dbReference type="AlphaFoldDB" id="A0A5C0VQR2"/>
<organism evidence="3 4">
    <name type="scientific">Pedobacter aquae</name>
    <dbReference type="NCBI Taxonomy" id="2605747"/>
    <lineage>
        <taxon>Bacteria</taxon>
        <taxon>Pseudomonadati</taxon>
        <taxon>Bacteroidota</taxon>
        <taxon>Sphingobacteriia</taxon>
        <taxon>Sphingobacteriales</taxon>
        <taxon>Sphingobacteriaceae</taxon>
        <taxon>Pedobacter</taxon>
    </lineage>
</organism>
<dbReference type="GO" id="GO:0008168">
    <property type="term" value="F:methyltransferase activity"/>
    <property type="evidence" value="ECO:0007669"/>
    <property type="project" value="UniProtKB-KW"/>
</dbReference>